<protein>
    <submittedName>
        <fullName evidence="1">Uncharacterized protein</fullName>
    </submittedName>
</protein>
<evidence type="ECO:0000313" key="2">
    <source>
        <dbReference type="Proteomes" id="UP000003586"/>
    </source>
</evidence>
<name>W0F7G4_9BACT</name>
<dbReference type="AlphaFoldDB" id="W0F7G4"/>
<keyword evidence="2" id="KW-1185">Reference proteome</keyword>
<sequence length="53" mass="6045">MRANYQSKKIKDVRMGNRAPGTIRKLSLKDGKALAFSLIEQWSLTKAKVRLVQ</sequence>
<dbReference type="EMBL" id="CP007035">
    <property type="protein sequence ID" value="AHF17743.1"/>
    <property type="molecule type" value="Genomic_DNA"/>
</dbReference>
<organism evidence="1 2">
    <name type="scientific">Niabella soli DSM 19437</name>
    <dbReference type="NCBI Taxonomy" id="929713"/>
    <lineage>
        <taxon>Bacteria</taxon>
        <taxon>Pseudomonadati</taxon>
        <taxon>Bacteroidota</taxon>
        <taxon>Chitinophagia</taxon>
        <taxon>Chitinophagales</taxon>
        <taxon>Chitinophagaceae</taxon>
        <taxon>Niabella</taxon>
    </lineage>
</organism>
<dbReference type="STRING" id="929713.NIASO_13550"/>
<dbReference type="HOGENOM" id="CLU_3063934_0_0_10"/>
<proteinExistence type="predicted"/>
<gene>
    <name evidence="1" type="ORF">NIASO_13550</name>
</gene>
<dbReference type="KEGG" id="nso:NIASO_13550"/>
<dbReference type="Proteomes" id="UP000003586">
    <property type="component" value="Chromosome"/>
</dbReference>
<accession>W0F7G4</accession>
<reference evidence="1 2" key="1">
    <citation type="submission" date="2013-12" db="EMBL/GenBank/DDBJ databases">
        <authorList>
            <consortium name="DOE Joint Genome Institute"/>
            <person name="Eisen J."/>
            <person name="Huntemann M."/>
            <person name="Han J."/>
            <person name="Chen A."/>
            <person name="Kyrpides N."/>
            <person name="Mavromatis K."/>
            <person name="Markowitz V."/>
            <person name="Palaniappan K."/>
            <person name="Ivanova N."/>
            <person name="Schaumberg A."/>
            <person name="Pati A."/>
            <person name="Liolios K."/>
            <person name="Nordberg H.P."/>
            <person name="Cantor M.N."/>
            <person name="Hua S.X."/>
            <person name="Woyke T."/>
        </authorList>
    </citation>
    <scope>NUCLEOTIDE SEQUENCE [LARGE SCALE GENOMIC DNA]</scope>
    <source>
        <strain evidence="2">DSM 19437</strain>
    </source>
</reference>
<evidence type="ECO:0000313" key="1">
    <source>
        <dbReference type="EMBL" id="AHF17743.1"/>
    </source>
</evidence>
<dbReference type="RefSeq" id="WP_008586329.1">
    <property type="nucleotide sequence ID" value="NZ_CP007035.1"/>
</dbReference>